<keyword evidence="7 12" id="KW-0411">Iron-sulfur</keyword>
<dbReference type="InterPro" id="IPR050105">
    <property type="entry name" value="MoCo_biosynth_MoaA/MoaC"/>
</dbReference>
<dbReference type="GO" id="GO:0051539">
    <property type="term" value="F:4 iron, 4 sulfur cluster binding"/>
    <property type="evidence" value="ECO:0007669"/>
    <property type="project" value="UniProtKB-UniRule"/>
</dbReference>
<evidence type="ECO:0000256" key="6">
    <source>
        <dbReference type="ARBA" id="ARBA00023004"/>
    </source>
</evidence>
<gene>
    <name evidence="12 14" type="primary">moaA</name>
    <name evidence="14" type="ORF">HW115_13925</name>
</gene>
<dbReference type="InterPro" id="IPR006638">
    <property type="entry name" value="Elp3/MiaA/NifB-like_rSAM"/>
</dbReference>
<reference evidence="14 15" key="1">
    <citation type="submission" date="2020-07" db="EMBL/GenBank/DDBJ databases">
        <title>Roseicoccus Jingziensis gen. nov., sp. nov., isolated from coastal seawater.</title>
        <authorList>
            <person name="Feng X."/>
        </authorList>
    </citation>
    <scope>NUCLEOTIDE SEQUENCE [LARGE SCALE GENOMIC DNA]</scope>
    <source>
        <strain evidence="14 15">N1E253</strain>
    </source>
</reference>
<keyword evidence="15" id="KW-1185">Reference proteome</keyword>
<evidence type="ECO:0000256" key="12">
    <source>
        <dbReference type="HAMAP-Rule" id="MF_01225"/>
    </source>
</evidence>
<dbReference type="PROSITE" id="PS51918">
    <property type="entry name" value="RADICAL_SAM"/>
    <property type="match status" value="1"/>
</dbReference>
<dbReference type="InterPro" id="IPR007197">
    <property type="entry name" value="rSAM"/>
</dbReference>
<keyword evidence="8 12" id="KW-0342">GTP-binding</keyword>
<keyword evidence="5 12" id="KW-0547">Nucleotide-binding</keyword>
<dbReference type="GO" id="GO:1904047">
    <property type="term" value="F:S-adenosyl-L-methionine binding"/>
    <property type="evidence" value="ECO:0007669"/>
    <property type="project" value="UniProtKB-UniRule"/>
</dbReference>
<evidence type="ECO:0000256" key="8">
    <source>
        <dbReference type="ARBA" id="ARBA00023134"/>
    </source>
</evidence>
<keyword evidence="2 12" id="KW-0004">4Fe-4S</keyword>
<evidence type="ECO:0000256" key="11">
    <source>
        <dbReference type="ARBA" id="ARBA00048697"/>
    </source>
</evidence>
<dbReference type="SUPFAM" id="SSF102114">
    <property type="entry name" value="Radical SAM enzymes"/>
    <property type="match status" value="1"/>
</dbReference>
<dbReference type="PROSITE" id="PS01305">
    <property type="entry name" value="MOAA_NIFB_PQQE"/>
    <property type="match status" value="1"/>
</dbReference>
<sequence>MPDKVTSVDAMARPLRDIRISVTDRCNFRCRYCMPAEVFDGDYPYLPKPEILGLEEIARLATVFCGLGVEKIRLTGGEPLLRRGLHELIAMLDAIPGERDLAMTTNGTALARKAKKLAQAGLQRVTVSLDALDPEVFSRMNGVGASPERVLDGIDSALDHGLGVKVNSVIQKGVNEDQILPLAEFARDRGVTLRFIEFMDTGNTNGWKLEQIVPYTQMVQTLHRHFPMEAMEPAHVGETARRFRYKDSPDQEVGFISSVSKPFCADCNRIRLSADGKLYTCLFASEGHDIKSAMRRGVSDEELAGIIHQLWSARDDRYSELRSQIGGTQAKPEMSYIGG</sequence>
<feature type="binding site" evidence="12">
    <location>
        <position position="165"/>
    </location>
    <ligand>
        <name>GTP</name>
        <dbReference type="ChEBI" id="CHEBI:37565"/>
    </ligand>
</feature>
<feature type="binding site" evidence="12">
    <location>
        <position position="104"/>
    </location>
    <ligand>
        <name>GTP</name>
        <dbReference type="ChEBI" id="CHEBI:37565"/>
    </ligand>
</feature>
<feature type="binding site" evidence="12">
    <location>
        <position position="33"/>
    </location>
    <ligand>
        <name>[4Fe-4S] cluster</name>
        <dbReference type="ChEBI" id="CHEBI:49883"/>
        <label>1</label>
        <note>4Fe-4S-S-AdoMet</note>
    </ligand>
</feature>
<dbReference type="GO" id="GO:0006777">
    <property type="term" value="P:Mo-molybdopterin cofactor biosynthetic process"/>
    <property type="evidence" value="ECO:0007669"/>
    <property type="project" value="UniProtKB-UniRule"/>
</dbReference>
<keyword evidence="10 12" id="KW-0456">Lyase</keyword>
<dbReference type="RefSeq" id="WP_178933546.1">
    <property type="nucleotide sequence ID" value="NZ_JACBAZ010000005.1"/>
</dbReference>
<organism evidence="14 15">
    <name type="scientific">Oceaniferula marina</name>
    <dbReference type="NCBI Taxonomy" id="2748318"/>
    <lineage>
        <taxon>Bacteria</taxon>
        <taxon>Pseudomonadati</taxon>
        <taxon>Verrucomicrobiota</taxon>
        <taxon>Verrucomicrobiia</taxon>
        <taxon>Verrucomicrobiales</taxon>
        <taxon>Verrucomicrobiaceae</taxon>
        <taxon>Oceaniferula</taxon>
    </lineage>
</organism>
<dbReference type="InterPro" id="IPR010505">
    <property type="entry name" value="MoaA_twitch"/>
</dbReference>
<feature type="binding site" evidence="12">
    <location>
        <position position="77"/>
    </location>
    <ligand>
        <name>S-adenosyl-L-methionine</name>
        <dbReference type="ChEBI" id="CHEBI:59789"/>
    </ligand>
</feature>
<dbReference type="Pfam" id="PF06463">
    <property type="entry name" value="Mob_synth_C"/>
    <property type="match status" value="1"/>
</dbReference>
<keyword evidence="9 12" id="KW-0501">Molybdenum cofactor biosynthesis</keyword>
<keyword evidence="4 12" id="KW-0479">Metal-binding</keyword>
<dbReference type="GO" id="GO:0046872">
    <property type="term" value="F:metal ion binding"/>
    <property type="evidence" value="ECO:0007669"/>
    <property type="project" value="UniProtKB-KW"/>
</dbReference>
<evidence type="ECO:0000256" key="9">
    <source>
        <dbReference type="ARBA" id="ARBA00023150"/>
    </source>
</evidence>
<evidence type="ECO:0000256" key="3">
    <source>
        <dbReference type="ARBA" id="ARBA00022691"/>
    </source>
</evidence>
<evidence type="ECO:0000256" key="4">
    <source>
        <dbReference type="ARBA" id="ARBA00022723"/>
    </source>
</evidence>
<dbReference type="NCBIfam" id="TIGR02666">
    <property type="entry name" value="moaA"/>
    <property type="match status" value="1"/>
</dbReference>
<dbReference type="InterPro" id="IPR013785">
    <property type="entry name" value="Aldolase_TIM"/>
</dbReference>
<proteinExistence type="inferred from homology"/>
<evidence type="ECO:0000256" key="10">
    <source>
        <dbReference type="ARBA" id="ARBA00023239"/>
    </source>
</evidence>
<dbReference type="EC" id="4.1.99.22" evidence="1 12"/>
<comment type="pathway">
    <text evidence="12">Cofactor biosynthesis; molybdopterin biosynthesis.</text>
</comment>
<evidence type="ECO:0000313" key="15">
    <source>
        <dbReference type="Proteomes" id="UP000557872"/>
    </source>
</evidence>
<comment type="caution">
    <text evidence="14">The sequence shown here is derived from an EMBL/GenBank/DDBJ whole genome shotgun (WGS) entry which is preliminary data.</text>
</comment>
<feature type="binding site" evidence="12">
    <location>
        <position position="19"/>
    </location>
    <ligand>
        <name>GTP</name>
        <dbReference type="ChEBI" id="CHEBI:37565"/>
    </ligand>
</feature>
<comment type="function">
    <text evidence="12">Catalyzes the cyclization of GTP to (8S)-3',8-cyclo-7,8-dihydroguanosine 5'-triphosphate.</text>
</comment>
<comment type="catalytic activity">
    <reaction evidence="11 12">
        <text>GTP + AH2 + S-adenosyl-L-methionine = (8S)-3',8-cyclo-7,8-dihydroguanosine 5'-triphosphate + 5'-deoxyadenosine + L-methionine + A + H(+)</text>
        <dbReference type="Rhea" id="RHEA:49576"/>
        <dbReference type="ChEBI" id="CHEBI:13193"/>
        <dbReference type="ChEBI" id="CHEBI:15378"/>
        <dbReference type="ChEBI" id="CHEBI:17319"/>
        <dbReference type="ChEBI" id="CHEBI:17499"/>
        <dbReference type="ChEBI" id="CHEBI:37565"/>
        <dbReference type="ChEBI" id="CHEBI:57844"/>
        <dbReference type="ChEBI" id="CHEBI:59789"/>
        <dbReference type="ChEBI" id="CHEBI:131766"/>
        <dbReference type="EC" id="4.1.99.22"/>
    </reaction>
</comment>
<feature type="binding site" evidence="12">
    <location>
        <position position="199"/>
    </location>
    <ligand>
        <name>S-adenosyl-L-methionine</name>
        <dbReference type="ChEBI" id="CHEBI:59789"/>
    </ligand>
</feature>
<dbReference type="PANTHER" id="PTHR22960:SF0">
    <property type="entry name" value="MOLYBDENUM COFACTOR BIOSYNTHESIS PROTEIN 1"/>
    <property type="match status" value="1"/>
</dbReference>
<dbReference type="SFLD" id="SFLDS00029">
    <property type="entry name" value="Radical_SAM"/>
    <property type="match status" value="1"/>
</dbReference>
<feature type="binding site" evidence="12">
    <location>
        <position position="267"/>
    </location>
    <ligand>
        <name>[4Fe-4S] cluster</name>
        <dbReference type="ChEBI" id="CHEBI:49883"/>
        <label>2</label>
        <note>4Fe-4S-substrate</note>
    </ligand>
</feature>
<feature type="binding site" evidence="12">
    <location>
        <position position="32"/>
    </location>
    <ligand>
        <name>S-adenosyl-L-methionine</name>
        <dbReference type="ChEBI" id="CHEBI:59789"/>
    </ligand>
</feature>
<dbReference type="Pfam" id="PF04055">
    <property type="entry name" value="Radical_SAM"/>
    <property type="match status" value="1"/>
</dbReference>
<comment type="cofactor">
    <cofactor evidence="12">
        <name>[4Fe-4S] cluster</name>
        <dbReference type="ChEBI" id="CHEBI:49883"/>
    </cofactor>
    <text evidence="12">Binds 2 [4Fe-4S] clusters. Binds 1 [4Fe-4S] cluster coordinated with 3 cysteines and an exchangeable S-adenosyl-L-methionine and 1 [4Fe-4S] cluster coordinated with 3 cysteines and the GTP-derived substrate.</text>
</comment>
<keyword evidence="3 12" id="KW-0949">S-adenosyl-L-methionine</keyword>
<dbReference type="UniPathway" id="UPA00344"/>
<feature type="binding site" evidence="12">
    <location>
        <position position="26"/>
    </location>
    <ligand>
        <name>[4Fe-4S] cluster</name>
        <dbReference type="ChEBI" id="CHEBI:49883"/>
        <label>1</label>
        <note>4Fe-4S-S-AdoMet</note>
    </ligand>
</feature>
<evidence type="ECO:0000256" key="7">
    <source>
        <dbReference type="ARBA" id="ARBA00023014"/>
    </source>
</evidence>
<evidence type="ECO:0000256" key="1">
    <source>
        <dbReference type="ARBA" id="ARBA00012167"/>
    </source>
</evidence>
<dbReference type="SMART" id="SM00729">
    <property type="entry name" value="Elp3"/>
    <property type="match status" value="1"/>
</dbReference>
<dbReference type="InterPro" id="IPR000385">
    <property type="entry name" value="MoaA_NifB_PqqE_Fe-S-bd_CS"/>
</dbReference>
<dbReference type="InterPro" id="IPR058240">
    <property type="entry name" value="rSAM_sf"/>
</dbReference>
<accession>A0A851GNW0</accession>
<name>A0A851GNW0_9BACT</name>
<dbReference type="EMBL" id="JACBAZ010000005">
    <property type="protein sequence ID" value="NWK56717.1"/>
    <property type="molecule type" value="Genomic_DNA"/>
</dbReference>
<dbReference type="CDD" id="cd21117">
    <property type="entry name" value="Twitch_MoaA"/>
    <property type="match status" value="1"/>
</dbReference>
<dbReference type="PANTHER" id="PTHR22960">
    <property type="entry name" value="MOLYBDOPTERIN COFACTOR SYNTHESIS PROTEIN A"/>
    <property type="match status" value="1"/>
</dbReference>
<evidence type="ECO:0000259" key="13">
    <source>
        <dbReference type="PROSITE" id="PS51918"/>
    </source>
</evidence>
<feature type="binding site" evidence="12">
    <location>
        <position position="30"/>
    </location>
    <ligand>
        <name>[4Fe-4S] cluster</name>
        <dbReference type="ChEBI" id="CHEBI:49883"/>
        <label>1</label>
        <note>4Fe-4S-S-AdoMet</note>
    </ligand>
</feature>
<dbReference type="CDD" id="cd01335">
    <property type="entry name" value="Radical_SAM"/>
    <property type="match status" value="1"/>
</dbReference>
<evidence type="ECO:0000256" key="5">
    <source>
        <dbReference type="ARBA" id="ARBA00022741"/>
    </source>
</evidence>
<comment type="subunit">
    <text evidence="12">Monomer and homodimer.</text>
</comment>
<feature type="domain" description="Radical SAM core" evidence="13">
    <location>
        <begin position="10"/>
        <end position="229"/>
    </location>
</feature>
<keyword evidence="6 12" id="KW-0408">Iron</keyword>
<dbReference type="GO" id="GO:0061798">
    <property type="term" value="F:GTP 3',8'-cyclase activity"/>
    <property type="evidence" value="ECO:0007669"/>
    <property type="project" value="UniProtKB-UniRule"/>
</dbReference>
<dbReference type="GO" id="GO:0061799">
    <property type="term" value="F:cyclic pyranopterin monophosphate synthase activity"/>
    <property type="evidence" value="ECO:0007669"/>
    <property type="project" value="TreeGrafter"/>
</dbReference>
<comment type="similarity">
    <text evidence="12">Belongs to the radical SAM superfamily. MoaA family.</text>
</comment>
<dbReference type="InterPro" id="IPR013483">
    <property type="entry name" value="MoaA"/>
</dbReference>
<dbReference type="AlphaFoldDB" id="A0A851GNW0"/>
<dbReference type="SFLD" id="SFLDG01067">
    <property type="entry name" value="SPASM/twitch_domain_containing"/>
    <property type="match status" value="1"/>
</dbReference>
<feature type="binding site" evidence="12">
    <location>
        <position position="281"/>
    </location>
    <ligand>
        <name>[4Fe-4S] cluster</name>
        <dbReference type="ChEBI" id="CHEBI:49883"/>
        <label>2</label>
        <note>4Fe-4S-substrate</note>
    </ligand>
</feature>
<protein>
    <recommendedName>
        <fullName evidence="1 12">GTP 3',8-cyclase</fullName>
        <ecNumber evidence="1 12">4.1.99.22</ecNumber>
    </recommendedName>
    <alternativeName>
        <fullName evidence="12">Molybdenum cofactor biosynthesis protein A</fullName>
    </alternativeName>
</protein>
<feature type="binding site" evidence="12">
    <location>
        <begin position="269"/>
        <end position="271"/>
    </location>
    <ligand>
        <name>GTP</name>
        <dbReference type="ChEBI" id="CHEBI:37565"/>
    </ligand>
</feature>
<dbReference type="InterPro" id="IPR040064">
    <property type="entry name" value="MoaA-like"/>
</dbReference>
<feature type="binding site" evidence="12">
    <location>
        <position position="73"/>
    </location>
    <ligand>
        <name>GTP</name>
        <dbReference type="ChEBI" id="CHEBI:37565"/>
    </ligand>
</feature>
<dbReference type="GO" id="GO:0005525">
    <property type="term" value="F:GTP binding"/>
    <property type="evidence" value="ECO:0007669"/>
    <property type="project" value="UniProtKB-UniRule"/>
</dbReference>
<feature type="binding site" evidence="12">
    <location>
        <position position="128"/>
    </location>
    <ligand>
        <name>S-adenosyl-L-methionine</name>
        <dbReference type="ChEBI" id="CHEBI:59789"/>
    </ligand>
</feature>
<dbReference type="Proteomes" id="UP000557872">
    <property type="component" value="Unassembled WGS sequence"/>
</dbReference>
<dbReference type="Gene3D" id="3.20.20.70">
    <property type="entry name" value="Aldolase class I"/>
    <property type="match status" value="1"/>
</dbReference>
<dbReference type="HAMAP" id="MF_01225_B">
    <property type="entry name" value="MoaA_B"/>
    <property type="match status" value="1"/>
</dbReference>
<dbReference type="SFLD" id="SFLDG01386">
    <property type="entry name" value="main_SPASM_domain-containing"/>
    <property type="match status" value="1"/>
</dbReference>
<feature type="binding site" evidence="12">
    <location>
        <position position="264"/>
    </location>
    <ligand>
        <name>[4Fe-4S] cluster</name>
        <dbReference type="ChEBI" id="CHEBI:49883"/>
        <label>2</label>
        <note>4Fe-4S-substrate</note>
    </ligand>
</feature>
<evidence type="ECO:0000313" key="14">
    <source>
        <dbReference type="EMBL" id="NWK56717.1"/>
    </source>
</evidence>
<dbReference type="SFLD" id="SFLDG01383">
    <property type="entry name" value="cyclic_pyranopterin_phosphate"/>
    <property type="match status" value="1"/>
</dbReference>
<evidence type="ECO:0000256" key="2">
    <source>
        <dbReference type="ARBA" id="ARBA00022485"/>
    </source>
</evidence>